<dbReference type="PANTHER" id="PTHR36931">
    <property type="entry name" value="UPF0153 PROTEIN YEIW"/>
    <property type="match status" value="1"/>
</dbReference>
<name>A0AAV4ZMW2_9HYPH</name>
<sequence>MPSRRTGGTLAPGRGCGPCTACCSILEIEALGKPAGILCGHNTGAACGIYAQRPDACARWHCLWRRIDSLPDALRPDRSGVMFSMDSRPPVAGAPEGACIVGRAVAGVQTFDEGRVSEAFAMFVREGSLPVWRACGDAATLMYAGPGRPPDDATASGTRR</sequence>
<dbReference type="PANTHER" id="PTHR36931:SF1">
    <property type="entry name" value="UPF0153 PROTEIN YEIW"/>
    <property type="match status" value="1"/>
</dbReference>
<evidence type="ECO:0000313" key="1">
    <source>
        <dbReference type="EMBL" id="GJD89458.1"/>
    </source>
</evidence>
<accession>A0AAV4ZMW2</accession>
<dbReference type="EMBL" id="BPQO01000012">
    <property type="protein sequence ID" value="GJD89458.1"/>
    <property type="molecule type" value="Genomic_DNA"/>
</dbReference>
<gene>
    <name evidence="1" type="ORF">BHAOGJBA_2985</name>
</gene>
<protein>
    <recommendedName>
        <fullName evidence="3">YkgJ family cysteine cluster protein</fullName>
    </recommendedName>
</protein>
<reference evidence="1" key="1">
    <citation type="journal article" date="2016" name="Front. Microbiol.">
        <title>Genome Sequence of the Piezophilic, Mesophilic Sulfate-Reducing Bacterium Desulfovibrio indicus J2T.</title>
        <authorList>
            <person name="Cao J."/>
            <person name="Maignien L."/>
            <person name="Shao Z."/>
            <person name="Alain K."/>
            <person name="Jebbar M."/>
        </authorList>
    </citation>
    <scope>NUCLEOTIDE SEQUENCE</scope>
    <source>
        <strain evidence="1">DSM 16372</strain>
    </source>
</reference>
<dbReference type="AlphaFoldDB" id="A0AAV4ZMW2"/>
<organism evidence="1 2">
    <name type="scientific">Methylobacterium hispanicum</name>
    <dbReference type="NCBI Taxonomy" id="270350"/>
    <lineage>
        <taxon>Bacteria</taxon>
        <taxon>Pseudomonadati</taxon>
        <taxon>Pseudomonadota</taxon>
        <taxon>Alphaproteobacteria</taxon>
        <taxon>Hyphomicrobiales</taxon>
        <taxon>Methylobacteriaceae</taxon>
        <taxon>Methylobacterium</taxon>
    </lineage>
</organism>
<reference evidence="1" key="2">
    <citation type="submission" date="2021-08" db="EMBL/GenBank/DDBJ databases">
        <authorList>
            <person name="Tani A."/>
            <person name="Ola A."/>
            <person name="Ogura Y."/>
            <person name="Katsura K."/>
            <person name="Hayashi T."/>
        </authorList>
    </citation>
    <scope>NUCLEOTIDE SEQUENCE</scope>
    <source>
        <strain evidence="1">DSM 16372</strain>
    </source>
</reference>
<proteinExistence type="predicted"/>
<dbReference type="InterPro" id="IPR052572">
    <property type="entry name" value="UPF0153_domain"/>
</dbReference>
<keyword evidence="2" id="KW-1185">Reference proteome</keyword>
<dbReference type="Proteomes" id="UP001055247">
    <property type="component" value="Unassembled WGS sequence"/>
</dbReference>
<comment type="caution">
    <text evidence="1">The sequence shown here is derived from an EMBL/GenBank/DDBJ whole genome shotgun (WGS) entry which is preliminary data.</text>
</comment>
<evidence type="ECO:0008006" key="3">
    <source>
        <dbReference type="Google" id="ProtNLM"/>
    </source>
</evidence>
<evidence type="ECO:0000313" key="2">
    <source>
        <dbReference type="Proteomes" id="UP001055247"/>
    </source>
</evidence>